<proteinExistence type="predicted"/>
<evidence type="ECO:0000313" key="2">
    <source>
        <dbReference type="EMBL" id="KAG8195022.1"/>
    </source>
</evidence>
<protein>
    <submittedName>
        <fullName evidence="2">Uncharacterized protein</fullName>
    </submittedName>
</protein>
<evidence type="ECO:0000313" key="3">
    <source>
        <dbReference type="Proteomes" id="UP000827092"/>
    </source>
</evidence>
<dbReference type="AlphaFoldDB" id="A0AAV6VET9"/>
<keyword evidence="3" id="KW-1185">Reference proteome</keyword>
<reference evidence="2 3" key="1">
    <citation type="journal article" date="2022" name="Nat. Ecol. Evol.">
        <title>A masculinizing supergene underlies an exaggerated male reproductive morph in a spider.</title>
        <authorList>
            <person name="Hendrickx F."/>
            <person name="De Corte Z."/>
            <person name="Sonet G."/>
            <person name="Van Belleghem S.M."/>
            <person name="Kostlbacher S."/>
            <person name="Vangestel C."/>
        </authorList>
    </citation>
    <scope>NUCLEOTIDE SEQUENCE [LARGE SCALE GENOMIC DNA]</scope>
    <source>
        <strain evidence="2">W744_W776</strain>
    </source>
</reference>
<accession>A0AAV6VET9</accession>
<feature type="region of interest" description="Disordered" evidence="1">
    <location>
        <begin position="46"/>
        <end position="71"/>
    </location>
</feature>
<comment type="caution">
    <text evidence="2">The sequence shown here is derived from an EMBL/GenBank/DDBJ whole genome shotgun (WGS) entry which is preliminary data.</text>
</comment>
<dbReference type="Proteomes" id="UP000827092">
    <property type="component" value="Unassembled WGS sequence"/>
</dbReference>
<sequence length="120" mass="13597">MPNTHIVTFICKIYNCRHLGDTILPRKPWVSKSSADDTGRVTSAFSRLQEEQSADDRNSEIPGISNSTPAKSTKFKCKTSVMFYALDVKILGYRRQVCSCKSQIEWMDFAILGRLKESSK</sequence>
<name>A0AAV6VET9_9ARAC</name>
<evidence type="ECO:0000256" key="1">
    <source>
        <dbReference type="SAM" id="MobiDB-lite"/>
    </source>
</evidence>
<dbReference type="EMBL" id="JAFNEN010000095">
    <property type="protein sequence ID" value="KAG8195022.1"/>
    <property type="molecule type" value="Genomic_DNA"/>
</dbReference>
<feature type="compositionally biased region" description="Basic and acidic residues" evidence="1">
    <location>
        <begin position="48"/>
        <end position="59"/>
    </location>
</feature>
<organism evidence="2 3">
    <name type="scientific">Oedothorax gibbosus</name>
    <dbReference type="NCBI Taxonomy" id="931172"/>
    <lineage>
        <taxon>Eukaryota</taxon>
        <taxon>Metazoa</taxon>
        <taxon>Ecdysozoa</taxon>
        <taxon>Arthropoda</taxon>
        <taxon>Chelicerata</taxon>
        <taxon>Arachnida</taxon>
        <taxon>Araneae</taxon>
        <taxon>Araneomorphae</taxon>
        <taxon>Entelegynae</taxon>
        <taxon>Araneoidea</taxon>
        <taxon>Linyphiidae</taxon>
        <taxon>Erigoninae</taxon>
        <taxon>Oedothorax</taxon>
    </lineage>
</organism>
<gene>
    <name evidence="2" type="ORF">JTE90_008193</name>
</gene>